<keyword evidence="5 11" id="KW-0812">Transmembrane</keyword>
<keyword evidence="7 11" id="KW-0862">Zinc</keyword>
<dbReference type="SUPFAM" id="SSF50156">
    <property type="entry name" value="PDZ domain-like"/>
    <property type="match status" value="2"/>
</dbReference>
<dbReference type="SMART" id="SM00228">
    <property type="entry name" value="PDZ"/>
    <property type="match status" value="2"/>
</dbReference>
<keyword evidence="9 11" id="KW-0482">Metalloprotease</keyword>
<evidence type="ECO:0000313" key="13">
    <source>
        <dbReference type="EMBL" id="KNY24912.1"/>
    </source>
</evidence>
<proteinExistence type="inferred from homology"/>
<name>A0A0L6JHF9_9FIRM</name>
<dbReference type="PROSITE" id="PS50106">
    <property type="entry name" value="PDZ"/>
    <property type="match status" value="1"/>
</dbReference>
<evidence type="ECO:0000256" key="5">
    <source>
        <dbReference type="ARBA" id="ARBA00022692"/>
    </source>
</evidence>
<evidence type="ECO:0000256" key="8">
    <source>
        <dbReference type="ARBA" id="ARBA00022989"/>
    </source>
</evidence>
<comment type="subcellular location">
    <subcellularLocation>
        <location evidence="2">Membrane</location>
        <topology evidence="2">Multi-pass membrane protein</topology>
    </subcellularLocation>
</comment>
<evidence type="ECO:0000256" key="2">
    <source>
        <dbReference type="ARBA" id="ARBA00004141"/>
    </source>
</evidence>
<evidence type="ECO:0000256" key="9">
    <source>
        <dbReference type="ARBA" id="ARBA00023049"/>
    </source>
</evidence>
<dbReference type="PATRIC" id="fig|398512.5.peg.179"/>
<feature type="transmembrane region" description="Helical" evidence="11">
    <location>
        <begin position="424"/>
        <end position="442"/>
    </location>
</feature>
<evidence type="ECO:0000256" key="4">
    <source>
        <dbReference type="ARBA" id="ARBA00022670"/>
    </source>
</evidence>
<gene>
    <name evidence="13" type="ORF">Bccel_0169</name>
</gene>
<keyword evidence="4 13" id="KW-0645">Protease</keyword>
<evidence type="ECO:0000256" key="3">
    <source>
        <dbReference type="ARBA" id="ARBA00007931"/>
    </source>
</evidence>
<evidence type="ECO:0000313" key="14">
    <source>
        <dbReference type="Proteomes" id="UP000036923"/>
    </source>
</evidence>
<comment type="caution">
    <text evidence="13">The sequence shown here is derived from an EMBL/GenBank/DDBJ whole genome shotgun (WGS) entry which is preliminary data.</text>
</comment>
<evidence type="ECO:0000256" key="6">
    <source>
        <dbReference type="ARBA" id="ARBA00022801"/>
    </source>
</evidence>
<dbReference type="OrthoDB" id="9782003at2"/>
<dbReference type="InterPro" id="IPR004387">
    <property type="entry name" value="Pept_M50_Zn"/>
</dbReference>
<dbReference type="eggNOG" id="COG0750">
    <property type="taxonomic scope" value="Bacteria"/>
</dbReference>
<dbReference type="InterPro" id="IPR041489">
    <property type="entry name" value="PDZ_6"/>
</dbReference>
<keyword evidence="6 11" id="KW-0378">Hydrolase</keyword>
<keyword evidence="14" id="KW-1185">Reference proteome</keyword>
<feature type="transmembrane region" description="Helical" evidence="11">
    <location>
        <begin position="84"/>
        <end position="110"/>
    </location>
</feature>
<keyword evidence="10 11" id="KW-0472">Membrane</keyword>
<dbReference type="CDD" id="cd06163">
    <property type="entry name" value="S2P-M50_PDZ_RseP-like"/>
    <property type="match status" value="1"/>
</dbReference>
<dbReference type="Gene3D" id="2.30.42.10">
    <property type="match status" value="2"/>
</dbReference>
<evidence type="ECO:0000259" key="12">
    <source>
        <dbReference type="PROSITE" id="PS50106"/>
    </source>
</evidence>
<keyword evidence="8 11" id="KW-1133">Transmembrane helix</keyword>
<dbReference type="Pfam" id="PF02163">
    <property type="entry name" value="Peptidase_M50"/>
    <property type="match status" value="1"/>
</dbReference>
<dbReference type="PANTHER" id="PTHR42837:SF2">
    <property type="entry name" value="MEMBRANE METALLOPROTEASE ARASP2, CHLOROPLASTIC-RELATED"/>
    <property type="match status" value="1"/>
</dbReference>
<dbReference type="InterPro" id="IPR008915">
    <property type="entry name" value="Peptidase_M50"/>
</dbReference>
<dbReference type="InterPro" id="IPR001478">
    <property type="entry name" value="PDZ"/>
</dbReference>
<dbReference type="STRING" id="398512.Bccel_0169"/>
<dbReference type="EC" id="3.4.24.-" evidence="11"/>
<dbReference type="Pfam" id="PF17820">
    <property type="entry name" value="PDZ_6"/>
    <property type="match status" value="1"/>
</dbReference>
<dbReference type="RefSeq" id="WP_036939568.1">
    <property type="nucleotide sequence ID" value="NZ_JQKC01000009.1"/>
</dbReference>
<dbReference type="InterPro" id="IPR036034">
    <property type="entry name" value="PDZ_sf"/>
</dbReference>
<reference evidence="14" key="1">
    <citation type="submission" date="2015-07" db="EMBL/GenBank/DDBJ databases">
        <title>Near-Complete Genome Sequence of the Cellulolytic Bacterium Bacteroides (Pseudobacteroides) cellulosolvens ATCC 35603.</title>
        <authorList>
            <person name="Dassa B."/>
            <person name="Utturkar S.M."/>
            <person name="Klingeman D.M."/>
            <person name="Hurt R.A."/>
            <person name="Keller M."/>
            <person name="Xu J."/>
            <person name="Reddy Y.H.K."/>
            <person name="Borovok I."/>
            <person name="Grinberg I.R."/>
            <person name="Lamed R."/>
            <person name="Zhivin O."/>
            <person name="Bayer E.A."/>
            <person name="Brown S.D."/>
        </authorList>
    </citation>
    <scope>NUCLEOTIDE SEQUENCE [LARGE SCALE GENOMIC DNA]</scope>
    <source>
        <strain evidence="14">DSM 2933</strain>
    </source>
</reference>
<organism evidence="13 14">
    <name type="scientific">Pseudobacteroides cellulosolvens ATCC 35603 = DSM 2933</name>
    <dbReference type="NCBI Taxonomy" id="398512"/>
    <lineage>
        <taxon>Bacteria</taxon>
        <taxon>Bacillati</taxon>
        <taxon>Bacillota</taxon>
        <taxon>Clostridia</taxon>
        <taxon>Eubacteriales</taxon>
        <taxon>Oscillospiraceae</taxon>
        <taxon>Pseudobacteroides</taxon>
    </lineage>
</organism>
<feature type="domain" description="PDZ" evidence="12">
    <location>
        <begin position="167"/>
        <end position="239"/>
    </location>
</feature>
<dbReference type="NCBIfam" id="TIGR00054">
    <property type="entry name" value="RIP metalloprotease RseP"/>
    <property type="match status" value="1"/>
</dbReference>
<comment type="cofactor">
    <cofactor evidence="1 11">
        <name>Zn(2+)</name>
        <dbReference type="ChEBI" id="CHEBI:29105"/>
    </cofactor>
</comment>
<dbReference type="EMBL" id="LGTC01000001">
    <property type="protein sequence ID" value="KNY24912.1"/>
    <property type="molecule type" value="Genomic_DNA"/>
</dbReference>
<evidence type="ECO:0000256" key="11">
    <source>
        <dbReference type="RuleBase" id="RU362031"/>
    </source>
</evidence>
<dbReference type="GO" id="GO:0016020">
    <property type="term" value="C:membrane"/>
    <property type="evidence" value="ECO:0007669"/>
    <property type="project" value="UniProtKB-SubCell"/>
</dbReference>
<evidence type="ECO:0000256" key="1">
    <source>
        <dbReference type="ARBA" id="ARBA00001947"/>
    </source>
</evidence>
<feature type="transmembrane region" description="Helical" evidence="11">
    <location>
        <begin position="374"/>
        <end position="394"/>
    </location>
</feature>
<comment type="similarity">
    <text evidence="3 11">Belongs to the peptidase M50B family.</text>
</comment>
<dbReference type="GO" id="GO:0046872">
    <property type="term" value="F:metal ion binding"/>
    <property type="evidence" value="ECO:0007669"/>
    <property type="project" value="UniProtKB-KW"/>
</dbReference>
<sequence>MTLLLSIIAFNIIIIVHELGHFIVAKLCKIQVLEFSLFFGPKIFSIKIGETMYSLRLIPALAYVKLEGEEEESDSERSFGNKSVFTRMAVIAAGPIANILLATVLLMVIISTSGYETTKVGKVLEGSPAYEAGLREGDIIKSYDGKKVYAPAEEMLFLMASKGKEANVTIERNGNEEELSVKPLVIPANRLLLGFRAKESYGKESNVVSSVISKQADENNNLKPGDKILKIDNQEIKSMPDILNYLKNVYDQKLKDEQADRNKDDKSKESNIVLNVNVLRDGNIVPLQIKPFFEQGRSDSYDIGMAFAPSVKGGAGDIVREAFISTYSYTRVSIYSIIYLFQGKFSFAEVTGPVGMVATMNEVVQMVPSMMDKILSILNLMVFISIALGIANLLPIPPADGSRLILLALEAVRRKPLPVEKERMIMAAGFVFMMILFVVVLFSDIFKIFNGIGV</sequence>
<dbReference type="PANTHER" id="PTHR42837">
    <property type="entry name" value="REGULATOR OF SIGMA-E PROTEASE RSEP"/>
    <property type="match status" value="1"/>
</dbReference>
<dbReference type="Proteomes" id="UP000036923">
    <property type="component" value="Unassembled WGS sequence"/>
</dbReference>
<feature type="transmembrane region" description="Helical" evidence="11">
    <location>
        <begin position="6"/>
        <end position="24"/>
    </location>
</feature>
<keyword evidence="11" id="KW-0479">Metal-binding</keyword>
<accession>A0A0L6JHF9</accession>
<protein>
    <recommendedName>
        <fullName evidence="11">Zinc metalloprotease</fullName>
        <ecNumber evidence="11">3.4.24.-</ecNumber>
    </recommendedName>
</protein>
<evidence type="ECO:0000256" key="10">
    <source>
        <dbReference type="ARBA" id="ARBA00023136"/>
    </source>
</evidence>
<dbReference type="GO" id="GO:0004222">
    <property type="term" value="F:metalloendopeptidase activity"/>
    <property type="evidence" value="ECO:0007669"/>
    <property type="project" value="InterPro"/>
</dbReference>
<dbReference type="AlphaFoldDB" id="A0A0L6JHF9"/>
<dbReference type="GO" id="GO:0006508">
    <property type="term" value="P:proteolysis"/>
    <property type="evidence" value="ECO:0007669"/>
    <property type="project" value="UniProtKB-KW"/>
</dbReference>
<evidence type="ECO:0000256" key="7">
    <source>
        <dbReference type="ARBA" id="ARBA00022833"/>
    </source>
</evidence>